<sequence>MSVQVSYKKQTLLGIIGITILLLVIEVIANVWWVTQINCEFEQNEIFENFDEVEKRQLCQDFY</sequence>
<protein>
    <submittedName>
        <fullName evidence="2">Uncharacterized protein</fullName>
    </submittedName>
</protein>
<accession>A0A382XJP5</accession>
<dbReference type="AlphaFoldDB" id="A0A382XJP5"/>
<name>A0A382XJP5_9ZZZZ</name>
<proteinExistence type="predicted"/>
<evidence type="ECO:0000313" key="2">
    <source>
        <dbReference type="EMBL" id="SVD70671.1"/>
    </source>
</evidence>
<keyword evidence="1" id="KW-0812">Transmembrane</keyword>
<evidence type="ECO:0000256" key="1">
    <source>
        <dbReference type="SAM" id="Phobius"/>
    </source>
</evidence>
<keyword evidence="1" id="KW-0472">Membrane</keyword>
<keyword evidence="1" id="KW-1133">Transmembrane helix</keyword>
<feature type="transmembrane region" description="Helical" evidence="1">
    <location>
        <begin position="12"/>
        <end position="34"/>
    </location>
</feature>
<gene>
    <name evidence="2" type="ORF">METZ01_LOCUS423525</name>
</gene>
<organism evidence="2">
    <name type="scientific">marine metagenome</name>
    <dbReference type="NCBI Taxonomy" id="408172"/>
    <lineage>
        <taxon>unclassified sequences</taxon>
        <taxon>metagenomes</taxon>
        <taxon>ecological metagenomes</taxon>
    </lineage>
</organism>
<reference evidence="2" key="1">
    <citation type="submission" date="2018-05" db="EMBL/GenBank/DDBJ databases">
        <authorList>
            <person name="Lanie J.A."/>
            <person name="Ng W.-L."/>
            <person name="Kazmierczak K.M."/>
            <person name="Andrzejewski T.M."/>
            <person name="Davidsen T.M."/>
            <person name="Wayne K.J."/>
            <person name="Tettelin H."/>
            <person name="Glass J.I."/>
            <person name="Rusch D."/>
            <person name="Podicherti R."/>
            <person name="Tsui H.-C.T."/>
            <person name="Winkler M.E."/>
        </authorList>
    </citation>
    <scope>NUCLEOTIDE SEQUENCE</scope>
</reference>
<feature type="non-terminal residue" evidence="2">
    <location>
        <position position="63"/>
    </location>
</feature>
<dbReference type="EMBL" id="UINC01167912">
    <property type="protein sequence ID" value="SVD70671.1"/>
    <property type="molecule type" value="Genomic_DNA"/>
</dbReference>